<accession>A0ABT3HN84</accession>
<comment type="caution">
    <text evidence="6">The sequence shown here is derived from an EMBL/GenBank/DDBJ whole genome shotgun (WGS) entry which is preliminary data.</text>
</comment>
<feature type="region of interest" description="Disordered" evidence="4">
    <location>
        <begin position="793"/>
        <end position="812"/>
    </location>
</feature>
<dbReference type="PANTHER" id="PTHR40980">
    <property type="entry name" value="PLUG DOMAIN-CONTAINING PROTEIN"/>
    <property type="match status" value="1"/>
</dbReference>
<dbReference type="InterPro" id="IPR013783">
    <property type="entry name" value="Ig-like_fold"/>
</dbReference>
<organism evidence="6 7">
    <name type="scientific">Chryseobacterium oryctis</name>
    <dbReference type="NCBI Taxonomy" id="2952618"/>
    <lineage>
        <taxon>Bacteria</taxon>
        <taxon>Pseudomonadati</taxon>
        <taxon>Bacteroidota</taxon>
        <taxon>Flavobacteriia</taxon>
        <taxon>Flavobacteriales</taxon>
        <taxon>Weeksellaceae</taxon>
        <taxon>Chryseobacterium group</taxon>
        <taxon>Chryseobacterium</taxon>
    </lineage>
</organism>
<evidence type="ECO:0000256" key="2">
    <source>
        <dbReference type="ARBA" id="ARBA00023136"/>
    </source>
</evidence>
<keyword evidence="2" id="KW-0472">Membrane</keyword>
<sequence>MARIFIFIYLWILMLISTLSLSAQTIQNYSLTGKITADKASQMDINLFNSENKSIKTEIADSEGNFSFGNLQGGNYYIKINKNGSELYKSDIITVTGNTTFPPIQLNEKVIEGVTITKTKPYIERQEGKMILNVENSIVSTGNSAFEVLEKAPGVNIDSNDNISLRGKGNLLVQIDGKNTPMTGADLANYLRGIPSSTVEKIEFITNPSSKYDAAGTAIINIKLKKDQRKGTNGSISTSLGTGKYIKNNNSLSLNHKNKKINIFGNYSFAYREFFNHLMLDRNFYQDNVFEKAYVQDNFLKLNFRNHIAKVGMDYYLNDKNILGFSMGFTSNRFDPKGDNSSIVLGNDYQPKNTFNTQNRSRDHWKNVSFNLNHKYTLDSLGSEITTDFDYINYANTSLQNFNTRTYDLNGNLMTLPDGPNPYILKGDIDGGLNIYSLKSDLLKKLKNDWKLETGVKTSFVKADNDMKFYDASSGNPQLDASKTNHYIYQENINAIYANVSKKWEKFSTNFGLRVENTNVKGNQITTNQVNTKNYTQLFPSAVFAYDLTDKSNLEINFSRRITRPSYNQLNPFKFYLDPTTSKAGNPDLNPQTTMNYELTYSISNKYFATLGYSKTSNNITDVIKPVVENGKNITVQTIENLSSVSYYNLNLIAPVKVTKWWDMNNSANFYYGSYTGNVSNTQINNQGNFTFNINSINSFKLGNGFTAEVTGNYRAREIYAFMDVKPNWYLNIGAQKKFKNNSTLKFSFNDIFFTSNPKARTNFTNYIENFVVERDSRVITLSYTYNFGSGKNGQPRKTGGADDLKQRAGNG</sequence>
<dbReference type="Gene3D" id="2.170.130.10">
    <property type="entry name" value="TonB-dependent receptor, plug domain"/>
    <property type="match status" value="1"/>
</dbReference>
<dbReference type="InterPro" id="IPR013784">
    <property type="entry name" value="Carb-bd-like_fold"/>
</dbReference>
<dbReference type="Gene3D" id="2.40.170.20">
    <property type="entry name" value="TonB-dependent receptor, beta-barrel domain"/>
    <property type="match status" value="1"/>
</dbReference>
<evidence type="ECO:0000313" key="7">
    <source>
        <dbReference type="Proteomes" id="UP001163719"/>
    </source>
</evidence>
<comment type="subcellular location">
    <subcellularLocation>
        <location evidence="1">Cell outer membrane</location>
    </subcellularLocation>
</comment>
<protein>
    <submittedName>
        <fullName evidence="6">TonB-dependent receptor</fullName>
    </submittedName>
</protein>
<keyword evidence="7" id="KW-1185">Reference proteome</keyword>
<dbReference type="Proteomes" id="UP001163719">
    <property type="component" value="Unassembled WGS sequence"/>
</dbReference>
<feature type="compositionally biased region" description="Basic and acidic residues" evidence="4">
    <location>
        <begin position="800"/>
        <end position="812"/>
    </location>
</feature>
<dbReference type="InterPro" id="IPR036942">
    <property type="entry name" value="Beta-barrel_TonB_sf"/>
</dbReference>
<gene>
    <name evidence="6" type="ORF">OH806_08220</name>
</gene>
<dbReference type="PANTHER" id="PTHR40980:SF4">
    <property type="entry name" value="TONB-DEPENDENT RECEPTOR-LIKE BETA-BARREL DOMAIN-CONTAINING PROTEIN"/>
    <property type="match status" value="1"/>
</dbReference>
<keyword evidence="6" id="KW-0675">Receptor</keyword>
<name>A0ABT3HN84_9FLAO</name>
<dbReference type="RefSeq" id="WP_264743199.1">
    <property type="nucleotide sequence ID" value="NZ_JAPDHV010000003.1"/>
</dbReference>
<feature type="domain" description="Outer membrane protein beta-barrel" evidence="5">
    <location>
        <begin position="377"/>
        <end position="786"/>
    </location>
</feature>
<evidence type="ECO:0000259" key="5">
    <source>
        <dbReference type="Pfam" id="PF14905"/>
    </source>
</evidence>
<dbReference type="InterPro" id="IPR037066">
    <property type="entry name" value="Plug_dom_sf"/>
</dbReference>
<dbReference type="EMBL" id="JAPDHV010000003">
    <property type="protein sequence ID" value="MCW3161252.1"/>
    <property type="molecule type" value="Genomic_DNA"/>
</dbReference>
<dbReference type="SUPFAM" id="SSF49452">
    <property type="entry name" value="Starch-binding domain-like"/>
    <property type="match status" value="1"/>
</dbReference>
<dbReference type="InterPro" id="IPR041700">
    <property type="entry name" value="OMP_b-brl_3"/>
</dbReference>
<evidence type="ECO:0000256" key="4">
    <source>
        <dbReference type="SAM" id="MobiDB-lite"/>
    </source>
</evidence>
<dbReference type="Gene3D" id="2.60.40.10">
    <property type="entry name" value="Immunoglobulins"/>
    <property type="match status" value="1"/>
</dbReference>
<dbReference type="SUPFAM" id="SSF56935">
    <property type="entry name" value="Porins"/>
    <property type="match status" value="1"/>
</dbReference>
<evidence type="ECO:0000256" key="3">
    <source>
        <dbReference type="ARBA" id="ARBA00023237"/>
    </source>
</evidence>
<evidence type="ECO:0000313" key="6">
    <source>
        <dbReference type="EMBL" id="MCW3161252.1"/>
    </source>
</evidence>
<proteinExistence type="predicted"/>
<reference evidence="6" key="1">
    <citation type="submission" date="2022-10" db="EMBL/GenBank/DDBJ databases">
        <title>Chryseobacterium babae sp. nov. isolated from the gut of the beetle Oryctes rhinoceros, and Chryseobacterium kimseyorum sp. nov., isolated from a stick insect rearing cage.</title>
        <authorList>
            <person name="Shelomi M."/>
            <person name="Han C.-J."/>
            <person name="Chen W.-M."/>
            <person name="Chen H.-K."/>
            <person name="Liaw S.-J."/>
            <person name="Muhle E."/>
            <person name="Clermont D."/>
        </authorList>
    </citation>
    <scope>NUCLEOTIDE SEQUENCE</scope>
    <source>
        <strain evidence="6">WLa1L2M3</strain>
    </source>
</reference>
<keyword evidence="3" id="KW-0998">Cell outer membrane</keyword>
<evidence type="ECO:0000256" key="1">
    <source>
        <dbReference type="ARBA" id="ARBA00004442"/>
    </source>
</evidence>
<dbReference type="Pfam" id="PF14905">
    <property type="entry name" value="OMP_b-brl_3"/>
    <property type="match status" value="1"/>
</dbReference>